<organism evidence="1 2">
    <name type="scientific">Coccomyxa viridis</name>
    <dbReference type="NCBI Taxonomy" id="1274662"/>
    <lineage>
        <taxon>Eukaryota</taxon>
        <taxon>Viridiplantae</taxon>
        <taxon>Chlorophyta</taxon>
        <taxon>core chlorophytes</taxon>
        <taxon>Trebouxiophyceae</taxon>
        <taxon>Trebouxiophyceae incertae sedis</taxon>
        <taxon>Coccomyxaceae</taxon>
        <taxon>Coccomyxa</taxon>
    </lineage>
</organism>
<reference evidence="1 2" key="1">
    <citation type="submission" date="2024-06" db="EMBL/GenBank/DDBJ databases">
        <authorList>
            <person name="Kraege A."/>
            <person name="Thomma B."/>
        </authorList>
    </citation>
    <scope>NUCLEOTIDE SEQUENCE [LARGE SCALE GENOMIC DNA]</scope>
</reference>
<evidence type="ECO:0000313" key="2">
    <source>
        <dbReference type="Proteomes" id="UP001497392"/>
    </source>
</evidence>
<sequence>MSAFIQDPFRILQTSTYICDKRLRRLHHSRIGPLLTLMAQDTVAAQSDTKMWAMKTEGQRLFGRTRVSLRELMDGVALPETLRDRAFLSPQAHLTLSGAQRTGPSVTAAQLTSFVQKVQQDSLVSMQPEKPPSWSGVVRVGTVGLGSQGALSVLVLLDEQQQPWTFFIRAQQADDSTATTVKHVVCSLEDDLSGFTTLPQLSPAAWANWHRGADDVPTVSVQAIVAAAAEKSAKLPFDRVVESGAMMLSATQYMTSCRSDKTTGRVEVSRHQAVWRGHVPVQATDINSTPIGLL</sequence>
<comment type="caution">
    <text evidence="1">The sequence shown here is derived from an EMBL/GenBank/DDBJ whole genome shotgun (WGS) entry which is preliminary data.</text>
</comment>
<evidence type="ECO:0000313" key="1">
    <source>
        <dbReference type="EMBL" id="CAL5225183.1"/>
    </source>
</evidence>
<dbReference type="Proteomes" id="UP001497392">
    <property type="component" value="Unassembled WGS sequence"/>
</dbReference>
<protein>
    <submittedName>
        <fullName evidence="1">G7965 protein</fullName>
    </submittedName>
</protein>
<keyword evidence="2" id="KW-1185">Reference proteome</keyword>
<dbReference type="EMBL" id="CAXHTA020000012">
    <property type="protein sequence ID" value="CAL5225183.1"/>
    <property type="molecule type" value="Genomic_DNA"/>
</dbReference>
<name>A0ABP1FZA9_9CHLO</name>
<accession>A0ABP1FZA9</accession>
<proteinExistence type="predicted"/>
<gene>
    <name evidence="1" type="primary">g7965</name>
    <name evidence="1" type="ORF">VP750_LOCUS6842</name>
</gene>